<proteinExistence type="predicted"/>
<feature type="region of interest" description="Disordered" evidence="1">
    <location>
        <begin position="25"/>
        <end position="103"/>
    </location>
</feature>
<evidence type="ECO:0000313" key="3">
    <source>
        <dbReference type="EMBL" id="MCS5725032.1"/>
    </source>
</evidence>
<comment type="caution">
    <text evidence="3">The sequence shown here is derived from an EMBL/GenBank/DDBJ whole genome shotgun (WGS) entry which is preliminary data.</text>
</comment>
<gene>
    <name evidence="3" type="ORF">N1028_03900</name>
</gene>
<name>A0AA42BSR0_9MICO</name>
<evidence type="ECO:0000256" key="1">
    <source>
        <dbReference type="SAM" id="MobiDB-lite"/>
    </source>
</evidence>
<reference evidence="3" key="1">
    <citation type="submission" date="2022-08" db="EMBL/GenBank/DDBJ databases">
        <authorList>
            <person name="Deng Y."/>
            <person name="Han X.-F."/>
            <person name="Zhang Y.-Q."/>
        </authorList>
    </citation>
    <scope>NUCLEOTIDE SEQUENCE</scope>
    <source>
        <strain evidence="3">CPCC 203407</strain>
    </source>
</reference>
<organism evidence="3 4">
    <name type="scientific">Herbiconiux oxytropis</name>
    <dbReference type="NCBI Taxonomy" id="2970915"/>
    <lineage>
        <taxon>Bacteria</taxon>
        <taxon>Bacillati</taxon>
        <taxon>Actinomycetota</taxon>
        <taxon>Actinomycetes</taxon>
        <taxon>Micrococcales</taxon>
        <taxon>Microbacteriaceae</taxon>
        <taxon>Herbiconiux</taxon>
    </lineage>
</organism>
<accession>A0AA42BSR0</accession>
<evidence type="ECO:0000313" key="4">
    <source>
        <dbReference type="Proteomes" id="UP001165587"/>
    </source>
</evidence>
<feature type="chain" id="PRO_5041451111" evidence="2">
    <location>
        <begin position="23"/>
        <end position="199"/>
    </location>
</feature>
<evidence type="ECO:0000256" key="2">
    <source>
        <dbReference type="SAM" id="SignalP"/>
    </source>
</evidence>
<sequence length="199" mass="21032">MASTLAALTAAALLGVVLMVNPGGTGQRDRTASAEPAGPADAVDAAELESVEPPDTSELAEEYLTPEEAPGAWSSDTSAFPEPLPRGRSWPEVPPSVLTTEGEVSEDGLSQVMAAYHWMCAWEDEAVTAAAGKDPARAAEAVAQLEKFTGLPGIVDNLQNSDSWVEHVLVPAREGEFVEMEDEFEGPTCDGYRETEASR</sequence>
<dbReference type="Proteomes" id="UP001165587">
    <property type="component" value="Unassembled WGS sequence"/>
</dbReference>
<protein>
    <submittedName>
        <fullName evidence="3">Uncharacterized protein</fullName>
    </submittedName>
</protein>
<dbReference type="RefSeq" id="WP_259525508.1">
    <property type="nucleotide sequence ID" value="NZ_JANLCK010000002.1"/>
</dbReference>
<keyword evidence="4" id="KW-1185">Reference proteome</keyword>
<dbReference type="AlphaFoldDB" id="A0AA42BSR0"/>
<feature type="signal peptide" evidence="2">
    <location>
        <begin position="1"/>
        <end position="22"/>
    </location>
</feature>
<keyword evidence="2" id="KW-0732">Signal</keyword>
<dbReference type="EMBL" id="JANLCK010000002">
    <property type="protein sequence ID" value="MCS5725032.1"/>
    <property type="molecule type" value="Genomic_DNA"/>
</dbReference>